<sequence>MILMPLPLQATHFCTAPALHNTFLLSCSFVVLPLYKSSRDTLFFLTTCIVKSLYFPPFLNVIFYFFLKKVTWYYIL</sequence>
<evidence type="ECO:0000313" key="2">
    <source>
        <dbReference type="Ensembl" id="ENSOMEP00000005868.1"/>
    </source>
</evidence>
<feature type="transmembrane region" description="Helical" evidence="1">
    <location>
        <begin position="41"/>
        <end position="67"/>
    </location>
</feature>
<dbReference type="AlphaFoldDB" id="A0A3B3BLF0"/>
<feature type="transmembrane region" description="Helical" evidence="1">
    <location>
        <begin position="12"/>
        <end position="35"/>
    </location>
</feature>
<keyword evidence="1" id="KW-0472">Membrane</keyword>
<accession>A0A3B3BLF0</accession>
<evidence type="ECO:0000313" key="3">
    <source>
        <dbReference type="Proteomes" id="UP000261560"/>
    </source>
</evidence>
<dbReference type="Proteomes" id="UP000261560">
    <property type="component" value="Unplaced"/>
</dbReference>
<keyword evidence="1" id="KW-0812">Transmembrane</keyword>
<keyword evidence="1" id="KW-1133">Transmembrane helix</keyword>
<dbReference type="Ensembl" id="ENSOMET00000006763.1">
    <property type="protein sequence ID" value="ENSOMEP00000005868.1"/>
    <property type="gene ID" value="ENSOMEG00000006895.1"/>
</dbReference>
<dbReference type="GeneTree" id="ENSGT01150000287119"/>
<organism evidence="2 3">
    <name type="scientific">Oryzias melastigma</name>
    <name type="common">Marine medaka</name>
    <dbReference type="NCBI Taxonomy" id="30732"/>
    <lineage>
        <taxon>Eukaryota</taxon>
        <taxon>Metazoa</taxon>
        <taxon>Chordata</taxon>
        <taxon>Craniata</taxon>
        <taxon>Vertebrata</taxon>
        <taxon>Euteleostomi</taxon>
        <taxon>Actinopterygii</taxon>
        <taxon>Neopterygii</taxon>
        <taxon>Teleostei</taxon>
        <taxon>Neoteleostei</taxon>
        <taxon>Acanthomorphata</taxon>
        <taxon>Ovalentaria</taxon>
        <taxon>Atherinomorphae</taxon>
        <taxon>Beloniformes</taxon>
        <taxon>Adrianichthyidae</taxon>
        <taxon>Oryziinae</taxon>
        <taxon>Oryzias</taxon>
    </lineage>
</organism>
<name>A0A3B3BLF0_ORYME</name>
<proteinExistence type="predicted"/>
<evidence type="ECO:0000256" key="1">
    <source>
        <dbReference type="SAM" id="Phobius"/>
    </source>
</evidence>
<reference evidence="2" key="2">
    <citation type="submission" date="2025-09" db="UniProtKB">
        <authorList>
            <consortium name="Ensembl"/>
        </authorList>
    </citation>
    <scope>IDENTIFICATION</scope>
</reference>
<protein>
    <submittedName>
        <fullName evidence="2">Uncharacterized protein</fullName>
    </submittedName>
</protein>
<dbReference type="PaxDb" id="30732-ENSOMEP00000005868"/>
<keyword evidence="3" id="KW-1185">Reference proteome</keyword>
<reference evidence="2" key="1">
    <citation type="submission" date="2025-08" db="UniProtKB">
        <authorList>
            <consortium name="Ensembl"/>
        </authorList>
    </citation>
    <scope>IDENTIFICATION</scope>
</reference>